<evidence type="ECO:0000313" key="6">
    <source>
        <dbReference type="Proteomes" id="UP000272729"/>
    </source>
</evidence>
<evidence type="ECO:0000256" key="2">
    <source>
        <dbReference type="ARBA" id="ARBA00023125"/>
    </source>
</evidence>
<dbReference type="InterPro" id="IPR008920">
    <property type="entry name" value="TF_FadR/GntR_C"/>
</dbReference>
<dbReference type="SMART" id="SM00345">
    <property type="entry name" value="HTH_GNTR"/>
    <property type="match status" value="1"/>
</dbReference>
<dbReference type="Pfam" id="PF00392">
    <property type="entry name" value="GntR"/>
    <property type="match status" value="1"/>
</dbReference>
<keyword evidence="2" id="KW-0238">DNA-binding</keyword>
<keyword evidence="3" id="KW-0804">Transcription</keyword>
<dbReference type="Gene3D" id="1.10.10.10">
    <property type="entry name" value="Winged helix-like DNA-binding domain superfamily/Winged helix DNA-binding domain"/>
    <property type="match status" value="1"/>
</dbReference>
<dbReference type="Gene3D" id="1.20.120.530">
    <property type="entry name" value="GntR ligand-binding domain-like"/>
    <property type="match status" value="1"/>
</dbReference>
<accession>A0A495XK54</accession>
<evidence type="ECO:0000256" key="1">
    <source>
        <dbReference type="ARBA" id="ARBA00023015"/>
    </source>
</evidence>
<proteinExistence type="predicted"/>
<sequence>MSTSDTTDEPPSLRERVYLELREEVLGGRIRSTERLTEPRLSKRYGVSRTPVRDALTRLVADGLLVREEWGHSVVVPSMAQVRDLYEVRIAVELRGISRSIENPRVRHDVDALGAELEHWYALRATPPEPSPEFVLETERFHTALLAASGNAELVAVLANVTRRLRRVRMDDFTVPGRIETSIDEHIEIAERLAAGHLETAHRLLHEHIGASLETVVQSARMPHR</sequence>
<dbReference type="GO" id="GO:0003677">
    <property type="term" value="F:DNA binding"/>
    <property type="evidence" value="ECO:0007669"/>
    <property type="project" value="UniProtKB-KW"/>
</dbReference>
<dbReference type="Proteomes" id="UP000272729">
    <property type="component" value="Unassembled WGS sequence"/>
</dbReference>
<comment type="caution">
    <text evidence="5">The sequence shown here is derived from an EMBL/GenBank/DDBJ whole genome shotgun (WGS) entry which is preliminary data.</text>
</comment>
<feature type="domain" description="HTH gntR-type" evidence="4">
    <location>
        <begin position="11"/>
        <end position="79"/>
    </location>
</feature>
<dbReference type="OrthoDB" id="8680240at2"/>
<dbReference type="CDD" id="cd07377">
    <property type="entry name" value="WHTH_GntR"/>
    <property type="match status" value="1"/>
</dbReference>
<dbReference type="PANTHER" id="PTHR43537">
    <property type="entry name" value="TRANSCRIPTIONAL REGULATOR, GNTR FAMILY"/>
    <property type="match status" value="1"/>
</dbReference>
<reference evidence="5 6" key="1">
    <citation type="submission" date="2018-10" db="EMBL/GenBank/DDBJ databases">
        <title>Sequencing the genomes of 1000 actinobacteria strains.</title>
        <authorList>
            <person name="Klenk H.-P."/>
        </authorList>
    </citation>
    <scope>NUCLEOTIDE SEQUENCE [LARGE SCALE GENOMIC DNA]</scope>
    <source>
        <strain evidence="5 6">DSM 43911</strain>
    </source>
</reference>
<dbReference type="InterPro" id="IPR011711">
    <property type="entry name" value="GntR_C"/>
</dbReference>
<dbReference type="Pfam" id="PF07729">
    <property type="entry name" value="FCD"/>
    <property type="match status" value="1"/>
</dbReference>
<dbReference type="PANTHER" id="PTHR43537:SF45">
    <property type="entry name" value="GNTR FAMILY REGULATORY PROTEIN"/>
    <property type="match status" value="1"/>
</dbReference>
<evidence type="ECO:0000313" key="5">
    <source>
        <dbReference type="EMBL" id="RKT74830.1"/>
    </source>
</evidence>
<dbReference type="PROSITE" id="PS50949">
    <property type="entry name" value="HTH_GNTR"/>
    <property type="match status" value="1"/>
</dbReference>
<gene>
    <name evidence="5" type="ORF">DFJ66_8204</name>
</gene>
<name>A0A495XK54_9PSEU</name>
<dbReference type="SMART" id="SM00895">
    <property type="entry name" value="FCD"/>
    <property type="match status" value="1"/>
</dbReference>
<dbReference type="GO" id="GO:0003700">
    <property type="term" value="F:DNA-binding transcription factor activity"/>
    <property type="evidence" value="ECO:0007669"/>
    <property type="project" value="InterPro"/>
</dbReference>
<protein>
    <submittedName>
        <fullName evidence="5">GntR family transcriptional regulator</fullName>
    </submittedName>
</protein>
<evidence type="ECO:0000256" key="3">
    <source>
        <dbReference type="ARBA" id="ARBA00023163"/>
    </source>
</evidence>
<dbReference type="SUPFAM" id="SSF46785">
    <property type="entry name" value="Winged helix' DNA-binding domain"/>
    <property type="match status" value="1"/>
</dbReference>
<dbReference type="InterPro" id="IPR036390">
    <property type="entry name" value="WH_DNA-bd_sf"/>
</dbReference>
<dbReference type="EMBL" id="RBXR01000001">
    <property type="protein sequence ID" value="RKT74830.1"/>
    <property type="molecule type" value="Genomic_DNA"/>
</dbReference>
<keyword evidence="6" id="KW-1185">Reference proteome</keyword>
<dbReference type="AlphaFoldDB" id="A0A495XK54"/>
<keyword evidence="1" id="KW-0805">Transcription regulation</keyword>
<dbReference type="InterPro" id="IPR036388">
    <property type="entry name" value="WH-like_DNA-bd_sf"/>
</dbReference>
<dbReference type="SUPFAM" id="SSF48008">
    <property type="entry name" value="GntR ligand-binding domain-like"/>
    <property type="match status" value="1"/>
</dbReference>
<dbReference type="InterPro" id="IPR000524">
    <property type="entry name" value="Tscrpt_reg_HTH_GntR"/>
</dbReference>
<evidence type="ECO:0000259" key="4">
    <source>
        <dbReference type="PROSITE" id="PS50949"/>
    </source>
</evidence>
<organism evidence="5 6">
    <name type="scientific">Saccharothrix variisporea</name>
    <dbReference type="NCBI Taxonomy" id="543527"/>
    <lineage>
        <taxon>Bacteria</taxon>
        <taxon>Bacillati</taxon>
        <taxon>Actinomycetota</taxon>
        <taxon>Actinomycetes</taxon>
        <taxon>Pseudonocardiales</taxon>
        <taxon>Pseudonocardiaceae</taxon>
        <taxon>Saccharothrix</taxon>
    </lineage>
</organism>
<dbReference type="RefSeq" id="WP_121229915.1">
    <property type="nucleotide sequence ID" value="NZ_JBIUBA010000025.1"/>
</dbReference>
<dbReference type="PRINTS" id="PR00035">
    <property type="entry name" value="HTHGNTR"/>
</dbReference>